<dbReference type="InterPro" id="IPR003607">
    <property type="entry name" value="HD/PDEase_dom"/>
</dbReference>
<dbReference type="STRING" id="3469.A0A4Y7KHH1"/>
<dbReference type="CDD" id="cd00077">
    <property type="entry name" value="HDc"/>
    <property type="match status" value="1"/>
</dbReference>
<protein>
    <recommendedName>
        <fullName evidence="1">HD domain-containing protein</fullName>
    </recommendedName>
</protein>
<evidence type="ECO:0000313" key="2">
    <source>
        <dbReference type="EMBL" id="RZC71409.1"/>
    </source>
</evidence>
<dbReference type="SUPFAM" id="SSF109604">
    <property type="entry name" value="HD-domain/PDEase-like"/>
    <property type="match status" value="1"/>
</dbReference>
<proteinExistence type="predicted"/>
<dbReference type="Pfam" id="PF01966">
    <property type="entry name" value="HD"/>
    <property type="match status" value="1"/>
</dbReference>
<dbReference type="PANTHER" id="PTHR33594">
    <property type="entry name" value="SUPERFAMILY HYDROLASE, PUTATIVE (AFU_ORTHOLOGUE AFUA_1G03035)-RELATED"/>
    <property type="match status" value="1"/>
</dbReference>
<dbReference type="PANTHER" id="PTHR33594:SF1">
    <property type="entry name" value="HD_PDEASE DOMAIN-CONTAINING PROTEIN"/>
    <property type="match status" value="1"/>
</dbReference>
<dbReference type="Proteomes" id="UP000316621">
    <property type="component" value="Chromosome 7"/>
</dbReference>
<dbReference type="Gramene" id="RZC71409">
    <property type="protein sequence ID" value="RZC71409"/>
    <property type="gene ID" value="C5167_034580"/>
</dbReference>
<dbReference type="EMBL" id="CM010721">
    <property type="protein sequence ID" value="RZC71409.1"/>
    <property type="molecule type" value="Genomic_DNA"/>
</dbReference>
<keyword evidence="3" id="KW-1185">Reference proteome</keyword>
<sequence>MKGNDASHDASHVFRVRDLALSLAKEEGLSSSLDPMEIVELAALLHDIGKSLPLSLVKRSF</sequence>
<feature type="domain" description="HD" evidence="1">
    <location>
        <begin position="10"/>
        <end position="53"/>
    </location>
</feature>
<dbReference type="InterPro" id="IPR006674">
    <property type="entry name" value="HD_domain"/>
</dbReference>
<reference evidence="2 3" key="1">
    <citation type="journal article" date="2018" name="Science">
        <title>The opium poppy genome and morphinan production.</title>
        <authorList>
            <person name="Guo L."/>
            <person name="Winzer T."/>
            <person name="Yang X."/>
            <person name="Li Y."/>
            <person name="Ning Z."/>
            <person name="He Z."/>
            <person name="Teodor R."/>
            <person name="Lu Y."/>
            <person name="Bowser T.A."/>
            <person name="Graham I.A."/>
            <person name="Ye K."/>
        </authorList>
    </citation>
    <scope>NUCLEOTIDE SEQUENCE [LARGE SCALE GENOMIC DNA]</scope>
    <source>
        <strain evidence="3">cv. HN1</strain>
        <tissue evidence="2">Leaves</tissue>
    </source>
</reference>
<gene>
    <name evidence="2" type="ORF">C5167_034580</name>
</gene>
<name>A0A4Y7KHH1_PAPSO</name>
<accession>A0A4Y7KHH1</accession>
<dbReference type="Gene3D" id="1.10.3210.10">
    <property type="entry name" value="Hypothetical protein af1432"/>
    <property type="match status" value="1"/>
</dbReference>
<organism evidence="2 3">
    <name type="scientific">Papaver somniferum</name>
    <name type="common">Opium poppy</name>
    <dbReference type="NCBI Taxonomy" id="3469"/>
    <lineage>
        <taxon>Eukaryota</taxon>
        <taxon>Viridiplantae</taxon>
        <taxon>Streptophyta</taxon>
        <taxon>Embryophyta</taxon>
        <taxon>Tracheophyta</taxon>
        <taxon>Spermatophyta</taxon>
        <taxon>Magnoliopsida</taxon>
        <taxon>Ranunculales</taxon>
        <taxon>Papaveraceae</taxon>
        <taxon>Papaveroideae</taxon>
        <taxon>Papaver</taxon>
    </lineage>
</organism>
<evidence type="ECO:0000259" key="1">
    <source>
        <dbReference type="Pfam" id="PF01966"/>
    </source>
</evidence>
<evidence type="ECO:0000313" key="3">
    <source>
        <dbReference type="Proteomes" id="UP000316621"/>
    </source>
</evidence>
<dbReference type="AlphaFoldDB" id="A0A4Y7KHH1"/>